<evidence type="ECO:0000313" key="1">
    <source>
        <dbReference type="EMBL" id="KAF2474313.1"/>
    </source>
</evidence>
<comment type="caution">
    <text evidence="1">The sequence shown here is derived from an EMBL/GenBank/DDBJ whole genome shotgun (WGS) entry which is preliminary data.</text>
</comment>
<accession>A0ACB6R4V9</accession>
<organism evidence="1 2">
    <name type="scientific">Lindgomyces ingoldianus</name>
    <dbReference type="NCBI Taxonomy" id="673940"/>
    <lineage>
        <taxon>Eukaryota</taxon>
        <taxon>Fungi</taxon>
        <taxon>Dikarya</taxon>
        <taxon>Ascomycota</taxon>
        <taxon>Pezizomycotina</taxon>
        <taxon>Dothideomycetes</taxon>
        <taxon>Pleosporomycetidae</taxon>
        <taxon>Pleosporales</taxon>
        <taxon>Lindgomycetaceae</taxon>
        <taxon>Lindgomyces</taxon>
    </lineage>
</organism>
<protein>
    <submittedName>
        <fullName evidence="1">Uncharacterized protein</fullName>
    </submittedName>
</protein>
<gene>
    <name evidence="1" type="ORF">BDR25DRAFT_351865</name>
</gene>
<dbReference type="Proteomes" id="UP000799755">
    <property type="component" value="Unassembled WGS sequence"/>
</dbReference>
<keyword evidence="2" id="KW-1185">Reference proteome</keyword>
<dbReference type="EMBL" id="MU003498">
    <property type="protein sequence ID" value="KAF2474313.1"/>
    <property type="molecule type" value="Genomic_DNA"/>
</dbReference>
<reference evidence="1" key="1">
    <citation type="journal article" date="2020" name="Stud. Mycol.">
        <title>101 Dothideomycetes genomes: a test case for predicting lifestyles and emergence of pathogens.</title>
        <authorList>
            <person name="Haridas S."/>
            <person name="Albert R."/>
            <person name="Binder M."/>
            <person name="Bloem J."/>
            <person name="Labutti K."/>
            <person name="Salamov A."/>
            <person name="Andreopoulos B."/>
            <person name="Baker S."/>
            <person name="Barry K."/>
            <person name="Bills G."/>
            <person name="Bluhm B."/>
            <person name="Cannon C."/>
            <person name="Castanera R."/>
            <person name="Culley D."/>
            <person name="Daum C."/>
            <person name="Ezra D."/>
            <person name="Gonzalez J."/>
            <person name="Henrissat B."/>
            <person name="Kuo A."/>
            <person name="Liang C."/>
            <person name="Lipzen A."/>
            <person name="Lutzoni F."/>
            <person name="Magnuson J."/>
            <person name="Mondo S."/>
            <person name="Nolan M."/>
            <person name="Ohm R."/>
            <person name="Pangilinan J."/>
            <person name="Park H.-J."/>
            <person name="Ramirez L."/>
            <person name="Alfaro M."/>
            <person name="Sun H."/>
            <person name="Tritt A."/>
            <person name="Yoshinaga Y."/>
            <person name="Zwiers L.-H."/>
            <person name="Turgeon B."/>
            <person name="Goodwin S."/>
            <person name="Spatafora J."/>
            <person name="Crous P."/>
            <person name="Grigoriev I."/>
        </authorList>
    </citation>
    <scope>NUCLEOTIDE SEQUENCE</scope>
    <source>
        <strain evidence="1">ATCC 200398</strain>
    </source>
</reference>
<name>A0ACB6R4V9_9PLEO</name>
<sequence length="266" mass="30426">MIGSRATFALLFRDYASLGGRKRHCRMEAWINLENKPRHMLCLVATEVMGPLFPLEVIRPDLAGYAKTLGRSRMLTEPTTENSMSSSELSGILKLHYSSIIKSSGYEMFHDPTTFGLIVTNISSRRSSTLASAYEVDMHLPCLSFLLERLHSDLHAHLISCIHGDFLPQFVGLSLLWNSLLLEYFLFIVLISQHFSNSIIFCIPYFLTKRETSYSARLHWLFMSIQAILQNIGLRDEPLEKALVLPEPLNYISHLLPLRKYDPQHI</sequence>
<evidence type="ECO:0000313" key="2">
    <source>
        <dbReference type="Proteomes" id="UP000799755"/>
    </source>
</evidence>
<proteinExistence type="predicted"/>